<accession>A0ABP4U2I4</accession>
<organism evidence="1 2">
    <name type="scientific">Microbacterium sediminicola</name>
    <dbReference type="NCBI Taxonomy" id="415210"/>
    <lineage>
        <taxon>Bacteria</taxon>
        <taxon>Bacillati</taxon>
        <taxon>Actinomycetota</taxon>
        <taxon>Actinomycetes</taxon>
        <taxon>Micrococcales</taxon>
        <taxon>Microbacteriaceae</taxon>
        <taxon>Microbacterium</taxon>
    </lineage>
</organism>
<protein>
    <submittedName>
        <fullName evidence="1">HAD family hydrolase</fullName>
    </submittedName>
</protein>
<comment type="caution">
    <text evidence="1">The sequence shown here is derived from an EMBL/GenBank/DDBJ whole genome shotgun (WGS) entry which is preliminary data.</text>
</comment>
<proteinExistence type="predicted"/>
<evidence type="ECO:0000313" key="1">
    <source>
        <dbReference type="EMBL" id="GAA1698023.1"/>
    </source>
</evidence>
<keyword evidence="1" id="KW-0378">Hydrolase</keyword>
<reference evidence="2" key="1">
    <citation type="journal article" date="2019" name="Int. J. Syst. Evol. Microbiol.">
        <title>The Global Catalogue of Microorganisms (GCM) 10K type strain sequencing project: providing services to taxonomists for standard genome sequencing and annotation.</title>
        <authorList>
            <consortium name="The Broad Institute Genomics Platform"/>
            <consortium name="The Broad Institute Genome Sequencing Center for Infectious Disease"/>
            <person name="Wu L."/>
            <person name="Ma J."/>
        </authorList>
    </citation>
    <scope>NUCLEOTIDE SEQUENCE [LARGE SCALE GENOMIC DNA]</scope>
    <source>
        <strain evidence="2">JCM 15577</strain>
    </source>
</reference>
<gene>
    <name evidence="1" type="ORF">GCM10009808_14350</name>
</gene>
<dbReference type="InterPro" id="IPR023214">
    <property type="entry name" value="HAD_sf"/>
</dbReference>
<dbReference type="InterPro" id="IPR036412">
    <property type="entry name" value="HAD-like_sf"/>
</dbReference>
<dbReference type="Proteomes" id="UP001501690">
    <property type="component" value="Unassembled WGS sequence"/>
</dbReference>
<dbReference type="GO" id="GO:0016787">
    <property type="term" value="F:hydrolase activity"/>
    <property type="evidence" value="ECO:0007669"/>
    <property type="project" value="UniProtKB-KW"/>
</dbReference>
<dbReference type="RefSeq" id="WP_344070853.1">
    <property type="nucleotide sequence ID" value="NZ_BAAAPL010000001.1"/>
</dbReference>
<evidence type="ECO:0000313" key="2">
    <source>
        <dbReference type="Proteomes" id="UP001501690"/>
    </source>
</evidence>
<sequence>MVPTIILDLDGTVALGDGPIRAYARAIDEVACPGFEELGLAALREYVEGRAEHRDGYHAIAAAAQAAGVADDGLQRAYTLSRERFGTPAAPVSAPSGLADFLATLQGRATVVLATNSPPVGIEEALREWGALPHFGALHYSVGKPAGLVPIVRAARAQGPVLSVGDIPEFDLHPAAMHGADTALVGPSSQTSGFEATMRGHTLTDLYDDISAWVRASRASSAE</sequence>
<dbReference type="Gene3D" id="3.40.50.1000">
    <property type="entry name" value="HAD superfamily/HAD-like"/>
    <property type="match status" value="1"/>
</dbReference>
<dbReference type="SUPFAM" id="SSF56784">
    <property type="entry name" value="HAD-like"/>
    <property type="match status" value="1"/>
</dbReference>
<keyword evidence="2" id="KW-1185">Reference proteome</keyword>
<name>A0ABP4U2I4_9MICO</name>
<dbReference type="EMBL" id="BAAAPL010000001">
    <property type="protein sequence ID" value="GAA1698023.1"/>
    <property type="molecule type" value="Genomic_DNA"/>
</dbReference>